<dbReference type="Gene3D" id="2.40.270.10">
    <property type="entry name" value="DNA-directed RNA polymerase, subunit 2, domain 6"/>
    <property type="match status" value="1"/>
</dbReference>
<dbReference type="GO" id="GO:0000428">
    <property type="term" value="C:DNA-directed RNA polymerase complex"/>
    <property type="evidence" value="ECO:0007669"/>
    <property type="project" value="UniProtKB-KW"/>
</dbReference>
<dbReference type="EC" id="2.7.7.6" evidence="2"/>
<keyword evidence="8" id="KW-1185">Reference proteome</keyword>
<keyword evidence="6" id="KW-0804">Transcription</keyword>
<comment type="caution">
    <text evidence="7">The sequence shown here is derived from an EMBL/GenBank/DDBJ whole genome shotgun (WGS) entry which is preliminary data.</text>
</comment>
<organism evidence="7 8">
    <name type="scientific">Gossypium laxum</name>
    <dbReference type="NCBI Taxonomy" id="34288"/>
    <lineage>
        <taxon>Eukaryota</taxon>
        <taxon>Viridiplantae</taxon>
        <taxon>Streptophyta</taxon>
        <taxon>Embryophyta</taxon>
        <taxon>Tracheophyta</taxon>
        <taxon>Spermatophyta</taxon>
        <taxon>Magnoliopsida</taxon>
        <taxon>eudicotyledons</taxon>
        <taxon>Gunneridae</taxon>
        <taxon>Pentapetalae</taxon>
        <taxon>rosids</taxon>
        <taxon>malvids</taxon>
        <taxon>Malvales</taxon>
        <taxon>Malvaceae</taxon>
        <taxon>Malvoideae</taxon>
        <taxon>Gossypium</taxon>
    </lineage>
</organism>
<dbReference type="InterPro" id="IPR037033">
    <property type="entry name" value="DNA-dir_RNAP_su2_hyb_sf"/>
</dbReference>
<reference evidence="7 8" key="1">
    <citation type="journal article" date="2019" name="Genome Biol. Evol.">
        <title>Insights into the evolution of the New World diploid cottons (Gossypium, subgenus Houzingenia) based on genome sequencing.</title>
        <authorList>
            <person name="Grover C.E."/>
            <person name="Arick M.A. 2nd"/>
            <person name="Thrash A."/>
            <person name="Conover J.L."/>
            <person name="Sanders W.S."/>
            <person name="Peterson D.G."/>
            <person name="Frelichowski J.E."/>
            <person name="Scheffler J.A."/>
            <person name="Scheffler B.E."/>
            <person name="Wendel J.F."/>
        </authorList>
    </citation>
    <scope>NUCLEOTIDE SEQUENCE [LARGE SCALE GENOMIC DNA]</scope>
    <source>
        <strain evidence="7">4</strain>
        <tissue evidence="7">Leaf</tissue>
    </source>
</reference>
<dbReference type="InterPro" id="IPR015712">
    <property type="entry name" value="DNA-dir_RNA_pol_su2"/>
</dbReference>
<name>A0A7J8ZD95_9ROSI</name>
<sequence>MNVGQLFECSLGLVGSLLNRHYQVELFDERCEQEASKKLVFSELYQASKQTTSPWVFEPEYPGKNKIFDRRTGGPFSNLL</sequence>
<dbReference type="GO" id="GO:0003677">
    <property type="term" value="F:DNA binding"/>
    <property type="evidence" value="ECO:0007669"/>
    <property type="project" value="InterPro"/>
</dbReference>
<evidence type="ECO:0000256" key="5">
    <source>
        <dbReference type="ARBA" id="ARBA00022695"/>
    </source>
</evidence>
<evidence type="ECO:0000256" key="1">
    <source>
        <dbReference type="ARBA" id="ARBA00006835"/>
    </source>
</evidence>
<dbReference type="GO" id="GO:0032549">
    <property type="term" value="F:ribonucleoside binding"/>
    <property type="evidence" value="ECO:0007669"/>
    <property type="project" value="InterPro"/>
</dbReference>
<dbReference type="PANTHER" id="PTHR20856">
    <property type="entry name" value="DNA-DIRECTED RNA POLYMERASE I SUBUNIT 2"/>
    <property type="match status" value="1"/>
</dbReference>
<protein>
    <recommendedName>
        <fullName evidence="2">DNA-directed RNA polymerase</fullName>
        <ecNumber evidence="2">2.7.7.6</ecNumber>
    </recommendedName>
</protein>
<evidence type="ECO:0000313" key="7">
    <source>
        <dbReference type="EMBL" id="MBA0709600.1"/>
    </source>
</evidence>
<accession>A0A7J8ZD95</accession>
<dbReference type="AlphaFoldDB" id="A0A7J8ZD95"/>
<evidence type="ECO:0000256" key="2">
    <source>
        <dbReference type="ARBA" id="ARBA00012418"/>
    </source>
</evidence>
<dbReference type="SUPFAM" id="SSF64484">
    <property type="entry name" value="beta and beta-prime subunits of DNA dependent RNA-polymerase"/>
    <property type="match status" value="1"/>
</dbReference>
<evidence type="ECO:0000256" key="3">
    <source>
        <dbReference type="ARBA" id="ARBA00022478"/>
    </source>
</evidence>
<dbReference type="GO" id="GO:0003899">
    <property type="term" value="F:DNA-directed RNA polymerase activity"/>
    <property type="evidence" value="ECO:0007669"/>
    <property type="project" value="UniProtKB-EC"/>
</dbReference>
<keyword evidence="3" id="KW-0240">DNA-directed RNA polymerase</keyword>
<dbReference type="Proteomes" id="UP000593574">
    <property type="component" value="Unassembled WGS sequence"/>
</dbReference>
<evidence type="ECO:0000256" key="6">
    <source>
        <dbReference type="ARBA" id="ARBA00023163"/>
    </source>
</evidence>
<comment type="similarity">
    <text evidence="1">Belongs to the RNA polymerase beta chain family.</text>
</comment>
<evidence type="ECO:0000256" key="4">
    <source>
        <dbReference type="ARBA" id="ARBA00022679"/>
    </source>
</evidence>
<dbReference type="EMBL" id="JABEZV010000004">
    <property type="protein sequence ID" value="MBA0709600.1"/>
    <property type="molecule type" value="Genomic_DNA"/>
</dbReference>
<proteinExistence type="inferred from homology"/>
<dbReference type="GO" id="GO:0006351">
    <property type="term" value="P:DNA-templated transcription"/>
    <property type="evidence" value="ECO:0007669"/>
    <property type="project" value="InterPro"/>
</dbReference>
<evidence type="ECO:0000313" key="8">
    <source>
        <dbReference type="Proteomes" id="UP000593574"/>
    </source>
</evidence>
<keyword evidence="5" id="KW-0548">Nucleotidyltransferase</keyword>
<keyword evidence="4" id="KW-0808">Transferase</keyword>
<gene>
    <name evidence="7" type="ORF">Golax_024627</name>
</gene>